<dbReference type="EMBL" id="JAIWYP010000013">
    <property type="protein sequence ID" value="KAH3718709.1"/>
    <property type="molecule type" value="Genomic_DNA"/>
</dbReference>
<dbReference type="AlphaFoldDB" id="A0A9D4C839"/>
<comment type="caution">
    <text evidence="1">The sequence shown here is derived from an EMBL/GenBank/DDBJ whole genome shotgun (WGS) entry which is preliminary data.</text>
</comment>
<keyword evidence="2" id="KW-1185">Reference proteome</keyword>
<reference evidence="1" key="2">
    <citation type="submission" date="2020-11" db="EMBL/GenBank/DDBJ databases">
        <authorList>
            <person name="McCartney M.A."/>
            <person name="Auch B."/>
            <person name="Kono T."/>
            <person name="Mallez S."/>
            <person name="Becker A."/>
            <person name="Gohl D.M."/>
            <person name="Silverstein K.A.T."/>
            <person name="Koren S."/>
            <person name="Bechman K.B."/>
            <person name="Herman A."/>
            <person name="Abrahante J.E."/>
            <person name="Garbe J."/>
        </authorList>
    </citation>
    <scope>NUCLEOTIDE SEQUENCE</scope>
    <source>
        <strain evidence="1">Duluth1</strain>
        <tissue evidence="1">Whole animal</tissue>
    </source>
</reference>
<reference evidence="1" key="1">
    <citation type="journal article" date="2019" name="bioRxiv">
        <title>The Genome of the Zebra Mussel, Dreissena polymorpha: A Resource for Invasive Species Research.</title>
        <authorList>
            <person name="McCartney M.A."/>
            <person name="Auch B."/>
            <person name="Kono T."/>
            <person name="Mallez S."/>
            <person name="Zhang Y."/>
            <person name="Obille A."/>
            <person name="Becker A."/>
            <person name="Abrahante J.E."/>
            <person name="Garbe J."/>
            <person name="Badalamenti J.P."/>
            <person name="Herman A."/>
            <person name="Mangelson H."/>
            <person name="Liachko I."/>
            <person name="Sullivan S."/>
            <person name="Sone E.D."/>
            <person name="Koren S."/>
            <person name="Silverstein K.A.T."/>
            <person name="Beckman K.B."/>
            <person name="Gohl D.M."/>
        </authorList>
    </citation>
    <scope>NUCLEOTIDE SEQUENCE</scope>
    <source>
        <strain evidence="1">Duluth1</strain>
        <tissue evidence="1">Whole animal</tissue>
    </source>
</reference>
<organism evidence="1 2">
    <name type="scientific">Dreissena polymorpha</name>
    <name type="common">Zebra mussel</name>
    <name type="synonym">Mytilus polymorpha</name>
    <dbReference type="NCBI Taxonomy" id="45954"/>
    <lineage>
        <taxon>Eukaryota</taxon>
        <taxon>Metazoa</taxon>
        <taxon>Spiralia</taxon>
        <taxon>Lophotrochozoa</taxon>
        <taxon>Mollusca</taxon>
        <taxon>Bivalvia</taxon>
        <taxon>Autobranchia</taxon>
        <taxon>Heteroconchia</taxon>
        <taxon>Euheterodonta</taxon>
        <taxon>Imparidentia</taxon>
        <taxon>Neoheterodontei</taxon>
        <taxon>Myida</taxon>
        <taxon>Dreissenoidea</taxon>
        <taxon>Dreissenidae</taxon>
        <taxon>Dreissena</taxon>
    </lineage>
</organism>
<name>A0A9D4C839_DREPO</name>
<sequence>MECIDCYGNCCSGDIICCYGNINLLCHFLQEIHKVLADHNWNVADATVTLSSSTSSLKAITSENKVRAKAASHMKKHQGYTFSLKD</sequence>
<gene>
    <name evidence="1" type="ORF">DPMN_061515</name>
</gene>
<dbReference type="Proteomes" id="UP000828390">
    <property type="component" value="Unassembled WGS sequence"/>
</dbReference>
<protein>
    <submittedName>
        <fullName evidence="1">Uncharacterized protein</fullName>
    </submittedName>
</protein>
<evidence type="ECO:0000313" key="2">
    <source>
        <dbReference type="Proteomes" id="UP000828390"/>
    </source>
</evidence>
<evidence type="ECO:0000313" key="1">
    <source>
        <dbReference type="EMBL" id="KAH3718709.1"/>
    </source>
</evidence>
<accession>A0A9D4C839</accession>
<proteinExistence type="predicted"/>